<organism evidence="6">
    <name type="scientific">Entomoneis paludosa</name>
    <dbReference type="NCBI Taxonomy" id="265537"/>
    <lineage>
        <taxon>Eukaryota</taxon>
        <taxon>Sar</taxon>
        <taxon>Stramenopiles</taxon>
        <taxon>Ochrophyta</taxon>
        <taxon>Bacillariophyta</taxon>
        <taxon>Bacillariophyceae</taxon>
        <taxon>Bacillariophycidae</taxon>
        <taxon>Entomoneidaceae</taxon>
        <taxon>Entomoneis</taxon>
    </lineage>
</organism>
<dbReference type="AlphaFoldDB" id="A0A7S2YT32"/>
<dbReference type="GO" id="GO:0003824">
    <property type="term" value="F:catalytic activity"/>
    <property type="evidence" value="ECO:0007669"/>
    <property type="project" value="InterPro"/>
</dbReference>
<evidence type="ECO:0000313" key="6">
    <source>
        <dbReference type="EMBL" id="CAD9993893.1"/>
    </source>
</evidence>
<feature type="chain" id="PRO_5030598820" description="HIT domain-containing protein" evidence="4">
    <location>
        <begin position="25"/>
        <end position="184"/>
    </location>
</feature>
<gene>
    <name evidence="6" type="ORF">APAL1065_LOCUS26595</name>
</gene>
<evidence type="ECO:0000256" key="3">
    <source>
        <dbReference type="PROSITE-ProRule" id="PRU00464"/>
    </source>
</evidence>
<reference evidence="6" key="1">
    <citation type="submission" date="2021-01" db="EMBL/GenBank/DDBJ databases">
        <authorList>
            <person name="Corre E."/>
            <person name="Pelletier E."/>
            <person name="Niang G."/>
            <person name="Scheremetjew M."/>
            <person name="Finn R."/>
            <person name="Kale V."/>
            <person name="Holt S."/>
            <person name="Cochrane G."/>
            <person name="Meng A."/>
            <person name="Brown T."/>
            <person name="Cohen L."/>
        </authorList>
    </citation>
    <scope>NUCLEOTIDE SEQUENCE</scope>
    <source>
        <strain evidence="6">CCMP125</strain>
    </source>
</reference>
<evidence type="ECO:0000256" key="2">
    <source>
        <dbReference type="PIRSR" id="PIRSR601310-3"/>
    </source>
</evidence>
<dbReference type="FunFam" id="3.30.428.10:FF:000005">
    <property type="entry name" value="Histidine triad nucleotide-binding protein 1"/>
    <property type="match status" value="1"/>
</dbReference>
<dbReference type="SUPFAM" id="SSF54197">
    <property type="entry name" value="HIT-like"/>
    <property type="match status" value="1"/>
</dbReference>
<evidence type="ECO:0000259" key="5">
    <source>
        <dbReference type="PROSITE" id="PS51084"/>
    </source>
</evidence>
<dbReference type="EMBL" id="HBHT01039581">
    <property type="protein sequence ID" value="CAD9993893.1"/>
    <property type="molecule type" value="Transcribed_RNA"/>
</dbReference>
<sequence>MRSHRLAFLSFSLSSLHRVGVTRAASFVIQNQSHYSFVHSRKSPFHTPAIRAMSDEVAKAQTASGGSGDGGEPTVFDKILSGEWDSTKVYDDDRVYAFKDISPQAPTHVILIPKVRDGLTQLCKARVDQEGILGHLLFVAAQIGKEHCPEGYRIVINDGKEGAQTVYHLHVHILGGRQMNWPPG</sequence>
<dbReference type="PROSITE" id="PS51084">
    <property type="entry name" value="HIT_2"/>
    <property type="match status" value="1"/>
</dbReference>
<feature type="domain" description="HIT" evidence="5">
    <location>
        <begin position="75"/>
        <end position="184"/>
    </location>
</feature>
<feature type="short sequence motif" description="Histidine triad motif" evidence="2 3">
    <location>
        <begin position="168"/>
        <end position="172"/>
    </location>
</feature>
<dbReference type="PROSITE" id="PS00892">
    <property type="entry name" value="HIT_1"/>
    <property type="match status" value="1"/>
</dbReference>
<dbReference type="InterPro" id="IPR019808">
    <property type="entry name" value="Histidine_triad_CS"/>
</dbReference>
<accession>A0A7S2YT32</accession>
<dbReference type="InterPro" id="IPR036265">
    <property type="entry name" value="HIT-like_sf"/>
</dbReference>
<dbReference type="InterPro" id="IPR001310">
    <property type="entry name" value="Histidine_triad_HIT"/>
</dbReference>
<name>A0A7S2YT32_9STRA</name>
<keyword evidence="4" id="KW-0732">Signal</keyword>
<feature type="active site" description="Tele-AMP-histidine intermediate" evidence="1">
    <location>
        <position position="170"/>
    </location>
</feature>
<dbReference type="Gene3D" id="3.30.428.10">
    <property type="entry name" value="HIT-like"/>
    <property type="match status" value="1"/>
</dbReference>
<dbReference type="Pfam" id="PF01230">
    <property type="entry name" value="HIT"/>
    <property type="match status" value="1"/>
</dbReference>
<dbReference type="InterPro" id="IPR011146">
    <property type="entry name" value="HIT-like"/>
</dbReference>
<evidence type="ECO:0000256" key="4">
    <source>
        <dbReference type="SAM" id="SignalP"/>
    </source>
</evidence>
<proteinExistence type="predicted"/>
<feature type="signal peptide" evidence="4">
    <location>
        <begin position="1"/>
        <end position="24"/>
    </location>
</feature>
<protein>
    <recommendedName>
        <fullName evidence="5">HIT domain-containing protein</fullName>
    </recommendedName>
</protein>
<evidence type="ECO:0000256" key="1">
    <source>
        <dbReference type="PIRSR" id="PIRSR601310-1"/>
    </source>
</evidence>
<dbReference type="PANTHER" id="PTHR23089">
    <property type="entry name" value="HISTIDINE TRIAD HIT PROTEIN"/>
    <property type="match status" value="1"/>
</dbReference>
<dbReference type="PRINTS" id="PR00332">
    <property type="entry name" value="HISTRIAD"/>
</dbReference>